<keyword evidence="1" id="KW-0812">Transmembrane</keyword>
<evidence type="ECO:0000256" key="1">
    <source>
        <dbReference type="SAM" id="Phobius"/>
    </source>
</evidence>
<dbReference type="EMBL" id="BANC01000018">
    <property type="protein sequence ID" value="GAN79190.1"/>
    <property type="molecule type" value="Genomic_DNA"/>
</dbReference>
<dbReference type="AlphaFoldDB" id="A0A0D6PBR1"/>
<comment type="caution">
    <text evidence="2">The sequence shown here is derived from an EMBL/GenBank/DDBJ whole genome shotgun (WGS) entry which is preliminary data.</text>
</comment>
<dbReference type="STRING" id="1120923.SAMN02746095_01548"/>
<proteinExistence type="predicted"/>
<accession>A0A0D6PBR1</accession>
<evidence type="ECO:0000313" key="2">
    <source>
        <dbReference type="EMBL" id="GAN79190.1"/>
    </source>
</evidence>
<feature type="transmembrane region" description="Helical" evidence="1">
    <location>
        <begin position="25"/>
        <end position="44"/>
    </location>
</feature>
<keyword evidence="1" id="KW-0472">Membrane</keyword>
<organism evidence="2 3">
    <name type="scientific">Acidocella aminolytica 101 = DSM 11237</name>
    <dbReference type="NCBI Taxonomy" id="1120923"/>
    <lineage>
        <taxon>Bacteria</taxon>
        <taxon>Pseudomonadati</taxon>
        <taxon>Pseudomonadota</taxon>
        <taxon>Alphaproteobacteria</taxon>
        <taxon>Acetobacterales</taxon>
        <taxon>Acidocellaceae</taxon>
        <taxon>Acidocella</taxon>
    </lineage>
</organism>
<protein>
    <submittedName>
        <fullName evidence="2">Uncharacterized protein</fullName>
    </submittedName>
</protein>
<sequence>MLRILVLGLGGICSAIGALSFAVGAWGGLWLLGFGLLILLGTLFERRYHRNLSAPPGDGWLPTGERFKDPTTGEALEVWYSPHNGERRYVKQ</sequence>
<reference evidence="2 3" key="1">
    <citation type="submission" date="2012-11" db="EMBL/GenBank/DDBJ databases">
        <title>Whole genome sequence of Acidocella aminolytica 101 = DSM 11237.</title>
        <authorList>
            <person name="Azuma Y."/>
            <person name="Higashiura N."/>
            <person name="Hirakawa H."/>
            <person name="Matsushita K."/>
        </authorList>
    </citation>
    <scope>NUCLEOTIDE SEQUENCE [LARGE SCALE GENOMIC DNA]</scope>
    <source>
        <strain evidence="3">101 / DSM 11237</strain>
    </source>
</reference>
<evidence type="ECO:0000313" key="3">
    <source>
        <dbReference type="Proteomes" id="UP000032668"/>
    </source>
</evidence>
<name>A0A0D6PBR1_9PROT</name>
<dbReference type="RefSeq" id="WP_199444659.1">
    <property type="nucleotide sequence ID" value="NZ_BANC01000018.1"/>
</dbReference>
<keyword evidence="3" id="KW-1185">Reference proteome</keyword>
<dbReference type="Proteomes" id="UP000032668">
    <property type="component" value="Unassembled WGS sequence"/>
</dbReference>
<gene>
    <name evidence="2" type="ORF">Aam_018_014</name>
</gene>
<keyword evidence="1" id="KW-1133">Transmembrane helix</keyword>